<protein>
    <recommendedName>
        <fullName evidence="4">Small CPxCG-related zinc finger protein</fullName>
    </recommendedName>
</protein>
<evidence type="ECO:0008006" key="4">
    <source>
        <dbReference type="Google" id="ProtNLM"/>
    </source>
</evidence>
<accession>A0ABT9P577</accession>
<keyword evidence="1" id="KW-0472">Membrane</keyword>
<evidence type="ECO:0000256" key="1">
    <source>
        <dbReference type="SAM" id="Phobius"/>
    </source>
</evidence>
<dbReference type="Proteomes" id="UP001235712">
    <property type="component" value="Unassembled WGS sequence"/>
</dbReference>
<reference evidence="2 3" key="1">
    <citation type="submission" date="2023-07" db="EMBL/GenBank/DDBJ databases">
        <title>Sequencing the genomes of 1000 actinobacteria strains.</title>
        <authorList>
            <person name="Klenk H.-P."/>
        </authorList>
    </citation>
    <scope>NUCLEOTIDE SEQUENCE [LARGE SCALE GENOMIC DNA]</scope>
    <source>
        <strain evidence="2 3">DSM 44388</strain>
    </source>
</reference>
<keyword evidence="1" id="KW-1133">Transmembrane helix</keyword>
<keyword evidence="3" id="KW-1185">Reference proteome</keyword>
<sequence>MNAVFGALLTIGSSGLYAEILLRGDYPMLWLPTLLLAAGLALLLRNRRDDEFDRATLESCVTCNGAGTVYTDEWNDWRRSGPITAIRELCPTCEGTT</sequence>
<dbReference type="EMBL" id="JAUSQZ010000001">
    <property type="protein sequence ID" value="MDP9827564.1"/>
    <property type="molecule type" value="Genomic_DNA"/>
</dbReference>
<evidence type="ECO:0000313" key="2">
    <source>
        <dbReference type="EMBL" id="MDP9827564.1"/>
    </source>
</evidence>
<dbReference type="RefSeq" id="WP_307243766.1">
    <property type="nucleotide sequence ID" value="NZ_JAUSQZ010000001.1"/>
</dbReference>
<name>A0ABT9P577_9ACTN</name>
<evidence type="ECO:0000313" key="3">
    <source>
        <dbReference type="Proteomes" id="UP001235712"/>
    </source>
</evidence>
<comment type="caution">
    <text evidence="2">The sequence shown here is derived from an EMBL/GenBank/DDBJ whole genome shotgun (WGS) entry which is preliminary data.</text>
</comment>
<feature type="transmembrane region" description="Helical" evidence="1">
    <location>
        <begin position="28"/>
        <end position="44"/>
    </location>
</feature>
<organism evidence="2 3">
    <name type="scientific">Kineosporia succinea</name>
    <dbReference type="NCBI Taxonomy" id="84632"/>
    <lineage>
        <taxon>Bacteria</taxon>
        <taxon>Bacillati</taxon>
        <taxon>Actinomycetota</taxon>
        <taxon>Actinomycetes</taxon>
        <taxon>Kineosporiales</taxon>
        <taxon>Kineosporiaceae</taxon>
        <taxon>Kineosporia</taxon>
    </lineage>
</organism>
<gene>
    <name evidence="2" type="ORF">J2S57_003313</name>
</gene>
<keyword evidence="1" id="KW-0812">Transmembrane</keyword>
<proteinExistence type="predicted"/>